<evidence type="ECO:0000256" key="1">
    <source>
        <dbReference type="SAM" id="MobiDB-lite"/>
    </source>
</evidence>
<evidence type="ECO:0000313" key="3">
    <source>
        <dbReference type="Proteomes" id="UP000693970"/>
    </source>
</evidence>
<dbReference type="Proteomes" id="UP000693970">
    <property type="component" value="Unassembled WGS sequence"/>
</dbReference>
<feature type="compositionally biased region" description="Basic and acidic residues" evidence="1">
    <location>
        <begin position="190"/>
        <end position="201"/>
    </location>
</feature>
<gene>
    <name evidence="2" type="ORF">IV203_033240</name>
</gene>
<dbReference type="AlphaFoldDB" id="A0A9K3KL32"/>
<name>A0A9K3KL32_9STRA</name>
<reference evidence="2" key="1">
    <citation type="journal article" date="2021" name="Sci. Rep.">
        <title>Diploid genomic architecture of Nitzschia inconspicua, an elite biomass production diatom.</title>
        <authorList>
            <person name="Oliver A."/>
            <person name="Podell S."/>
            <person name="Pinowska A."/>
            <person name="Traller J.C."/>
            <person name="Smith S.R."/>
            <person name="McClure R."/>
            <person name="Beliaev A."/>
            <person name="Bohutskyi P."/>
            <person name="Hill E.A."/>
            <person name="Rabines A."/>
            <person name="Zheng H."/>
            <person name="Allen L.Z."/>
            <person name="Kuo A."/>
            <person name="Grigoriev I.V."/>
            <person name="Allen A.E."/>
            <person name="Hazlebeck D."/>
            <person name="Allen E.E."/>
        </authorList>
    </citation>
    <scope>NUCLEOTIDE SEQUENCE</scope>
    <source>
        <strain evidence="2">Hildebrandi</strain>
    </source>
</reference>
<feature type="compositionally biased region" description="Basic and acidic residues" evidence="1">
    <location>
        <begin position="168"/>
        <end position="182"/>
    </location>
</feature>
<accession>A0A9K3KL32</accession>
<sequence>MRHYIHDIVLNWEQSGNGGQQRSDDTDDWGTFDPLLVGDGDDRKNFLPSAQRQQKYDVVAMAATTRLGSCLVHPSPVLRHQLMQRPKQPKQPWSSLIFCAIELVNCLGRKATGREGGVKQKLAQRRLNMVEGNVNSYAPCLNNQKRLSAMREMDQLIAAIAQVTADQETDKVERKEVAAAKAKERKKKQAEKAAAETKEER</sequence>
<evidence type="ECO:0000313" key="2">
    <source>
        <dbReference type="EMBL" id="KAG7345709.1"/>
    </source>
</evidence>
<organism evidence="2 3">
    <name type="scientific">Nitzschia inconspicua</name>
    <dbReference type="NCBI Taxonomy" id="303405"/>
    <lineage>
        <taxon>Eukaryota</taxon>
        <taxon>Sar</taxon>
        <taxon>Stramenopiles</taxon>
        <taxon>Ochrophyta</taxon>
        <taxon>Bacillariophyta</taxon>
        <taxon>Bacillariophyceae</taxon>
        <taxon>Bacillariophycidae</taxon>
        <taxon>Bacillariales</taxon>
        <taxon>Bacillariaceae</taxon>
        <taxon>Nitzschia</taxon>
    </lineage>
</organism>
<proteinExistence type="predicted"/>
<dbReference type="EMBL" id="JAGRRH010000022">
    <property type="protein sequence ID" value="KAG7345709.1"/>
    <property type="molecule type" value="Genomic_DNA"/>
</dbReference>
<reference evidence="2" key="2">
    <citation type="submission" date="2021-04" db="EMBL/GenBank/DDBJ databases">
        <authorList>
            <person name="Podell S."/>
        </authorList>
    </citation>
    <scope>NUCLEOTIDE SEQUENCE</scope>
    <source>
        <strain evidence="2">Hildebrandi</strain>
    </source>
</reference>
<protein>
    <submittedName>
        <fullName evidence="2">Uncharacterized protein</fullName>
    </submittedName>
</protein>
<comment type="caution">
    <text evidence="2">The sequence shown here is derived from an EMBL/GenBank/DDBJ whole genome shotgun (WGS) entry which is preliminary data.</text>
</comment>
<feature type="region of interest" description="Disordered" evidence="1">
    <location>
        <begin position="168"/>
        <end position="201"/>
    </location>
</feature>
<keyword evidence="3" id="KW-1185">Reference proteome</keyword>